<dbReference type="AlphaFoldDB" id="A0A0F4JKF8"/>
<comment type="caution">
    <text evidence="1">The sequence shown here is derived from an EMBL/GenBank/DDBJ whole genome shotgun (WGS) entry which is preliminary data.</text>
</comment>
<protein>
    <submittedName>
        <fullName evidence="1">Uncharacterized protein</fullName>
    </submittedName>
</protein>
<feature type="non-terminal residue" evidence="1">
    <location>
        <position position="1"/>
    </location>
</feature>
<dbReference type="RefSeq" id="WP_045947288.1">
    <property type="nucleotide sequence ID" value="NZ_JZWV01000260.1"/>
</dbReference>
<sequence>SVTTASYGNKGDLPIVGDWAGKGRTSFGVYRPSTATFALNNAYAGTADAVTTYGNPGDTPVTGNWN</sequence>
<gene>
    <name evidence="1" type="ORF">VR44_11220</name>
</gene>
<name>A0A0F4JKF8_9ACTN</name>
<proteinExistence type="predicted"/>
<reference evidence="1 2" key="1">
    <citation type="submission" date="2015-02" db="EMBL/GenBank/DDBJ databases">
        <authorList>
            <person name="Ju K.-S."/>
            <person name="Doroghazi J.R."/>
            <person name="Metcalf W."/>
        </authorList>
    </citation>
    <scope>NUCLEOTIDE SEQUENCE [LARGE SCALE GENOMIC DNA]</scope>
    <source>
        <strain evidence="1 2">NRRL ISP-5550</strain>
    </source>
</reference>
<accession>A0A0F4JKF8</accession>
<dbReference type="EMBL" id="JZWV01000260">
    <property type="protein sequence ID" value="KJY34827.1"/>
    <property type="molecule type" value="Genomic_DNA"/>
</dbReference>
<evidence type="ECO:0000313" key="2">
    <source>
        <dbReference type="Proteomes" id="UP000033551"/>
    </source>
</evidence>
<evidence type="ECO:0000313" key="1">
    <source>
        <dbReference type="EMBL" id="KJY34827.1"/>
    </source>
</evidence>
<dbReference type="Proteomes" id="UP000033551">
    <property type="component" value="Unassembled WGS sequence"/>
</dbReference>
<keyword evidence="2" id="KW-1185">Reference proteome</keyword>
<dbReference type="PATRIC" id="fig|68223.7.peg.6254"/>
<organism evidence="1 2">
    <name type="scientific">Streptomyces katrae</name>
    <dbReference type="NCBI Taxonomy" id="68223"/>
    <lineage>
        <taxon>Bacteria</taxon>
        <taxon>Bacillati</taxon>
        <taxon>Actinomycetota</taxon>
        <taxon>Actinomycetes</taxon>
        <taxon>Kitasatosporales</taxon>
        <taxon>Streptomycetaceae</taxon>
        <taxon>Streptomyces</taxon>
    </lineage>
</organism>